<reference evidence="2" key="1">
    <citation type="journal article" date="2021" name="Microb. Physiol.">
        <title>Proteogenomic Insights into the Physiology of Marine, Sulfate-Reducing, Filamentous Desulfonema limicola and Desulfonema magnum.</title>
        <authorList>
            <person name="Schnaars V."/>
            <person name="Wohlbrand L."/>
            <person name="Scheve S."/>
            <person name="Hinrichs C."/>
            <person name="Reinhardt R."/>
            <person name="Rabus R."/>
        </authorList>
    </citation>
    <scope>NUCLEOTIDE SEQUENCE</scope>
    <source>
        <strain evidence="2">5ac10</strain>
    </source>
</reference>
<dbReference type="InterPro" id="IPR011646">
    <property type="entry name" value="KAP_P-loop"/>
</dbReference>
<evidence type="ECO:0000313" key="3">
    <source>
        <dbReference type="Proteomes" id="UP000663720"/>
    </source>
</evidence>
<dbReference type="Proteomes" id="UP000663720">
    <property type="component" value="Chromosome"/>
</dbReference>
<protein>
    <submittedName>
        <fullName evidence="2">KAP family P-loop domain-containing protein</fullName>
    </submittedName>
</protein>
<accession>A0A975BCA7</accession>
<dbReference type="Gene3D" id="3.40.50.300">
    <property type="entry name" value="P-loop containing nucleotide triphosphate hydrolases"/>
    <property type="match status" value="1"/>
</dbReference>
<dbReference type="RefSeq" id="WP_207688607.1">
    <property type="nucleotide sequence ID" value="NZ_CP061799.1"/>
</dbReference>
<evidence type="ECO:0000313" key="2">
    <source>
        <dbReference type="EMBL" id="QTA82716.1"/>
    </source>
</evidence>
<name>A0A975BCA7_9BACT</name>
<keyword evidence="3" id="KW-1185">Reference proteome</keyword>
<gene>
    <name evidence="2" type="ORF">dnl_50980</name>
</gene>
<evidence type="ECO:0000259" key="1">
    <source>
        <dbReference type="Pfam" id="PF07693"/>
    </source>
</evidence>
<feature type="domain" description="KAP NTPase" evidence="1">
    <location>
        <begin position="9"/>
        <end position="265"/>
    </location>
</feature>
<proteinExistence type="predicted"/>
<dbReference type="Pfam" id="PF07693">
    <property type="entry name" value="KAP_NTPase"/>
    <property type="match status" value="1"/>
</dbReference>
<organism evidence="2 3">
    <name type="scientific">Desulfonema limicola</name>
    <dbReference type="NCBI Taxonomy" id="45656"/>
    <lineage>
        <taxon>Bacteria</taxon>
        <taxon>Pseudomonadati</taxon>
        <taxon>Thermodesulfobacteriota</taxon>
        <taxon>Desulfobacteria</taxon>
        <taxon>Desulfobacterales</taxon>
        <taxon>Desulfococcaceae</taxon>
        <taxon>Desulfonema</taxon>
    </lineage>
</organism>
<dbReference type="SUPFAM" id="SSF52540">
    <property type="entry name" value="P-loop containing nucleoside triphosphate hydrolases"/>
    <property type="match status" value="1"/>
</dbReference>
<dbReference type="EMBL" id="CP061799">
    <property type="protein sequence ID" value="QTA82716.1"/>
    <property type="molecule type" value="Genomic_DNA"/>
</dbReference>
<dbReference type="AlphaFoldDB" id="A0A975BCA7"/>
<dbReference type="InterPro" id="IPR027417">
    <property type="entry name" value="P-loop_NTPase"/>
</dbReference>
<sequence length="560" mass="65776">MTDIKTNRDKLKENVLELLSNKYFNGIGIVIKGQWGSGKSYFWKNEIANVNKDGKDKEKTFANISLFKVGTVSEIQREIILQLSKSTKFIDSIKKYTGNFQGIIKSGSKIFGLDFSALPFDALLSLFEKKDFKNITICFDDFERMPEKLSLKEVLGYISYLKEDKECNVVMILNEDYLSKLENDSNDAKNYSNNTNAKIWMEYKEKVVDFEFEFSPSHDENLSNIMKTFEENKAIKMLNKSQLLPFIEEYKCKNMRIMRRAILSIIRFEFVVAMEIEQELKINIFLNILNESLKLLCNENPIVFGYDMTGFTILPTPINHHIKMCITEGKLDTQLFIETIKEHNERYRQSDSIINIYQEFTRYAVDNVEQFIERLKTLFQQDYITPPDMAEIIWLLSEYDPTNDLSDYYNKFENKLHTSINKMIENNKGFFSIHLENFRGKCKSNEKLLQILEKTVTEENENHITKTKESKDSIIKLLKKIIAEHSFNEIDKEILQSITPNEWKKLLLDKELEIAELKSIYNISSSTQENIDMMLKELVQGNKFMKFKFKLKGFNFDEEV</sequence>
<dbReference type="KEGG" id="dli:dnl_50980"/>